<organism evidence="1 2">
    <name type="scientific">Sclerotinia sclerotiorum (strain ATCC 18683 / 1980 / Ss-1)</name>
    <name type="common">White mold</name>
    <name type="synonym">Whetzelinia sclerotiorum</name>
    <dbReference type="NCBI Taxonomy" id="665079"/>
    <lineage>
        <taxon>Eukaryota</taxon>
        <taxon>Fungi</taxon>
        <taxon>Dikarya</taxon>
        <taxon>Ascomycota</taxon>
        <taxon>Pezizomycotina</taxon>
        <taxon>Leotiomycetes</taxon>
        <taxon>Helotiales</taxon>
        <taxon>Sclerotiniaceae</taxon>
        <taxon>Sclerotinia</taxon>
    </lineage>
</organism>
<name>A7EWB3_SCLS1</name>
<dbReference type="KEGG" id="ssl:SS1G_09622"/>
<dbReference type="EMBL" id="CH476634">
    <property type="protein sequence ID" value="EDN93755.1"/>
    <property type="molecule type" value="Genomic_DNA"/>
</dbReference>
<accession>A7EWB3</accession>
<dbReference type="Proteomes" id="UP000001312">
    <property type="component" value="Unassembled WGS sequence"/>
</dbReference>
<sequence length="233" mass="27453">MLHQVEKGTGLARCQPKRNRDITEQKRADAVSLKRSRRETHEFYGIMECKRSIFMRVQRRKISEFIEVYFCYKIPYFQKMFSSGFIEALEGKKFFPEDSPQSFDLLMVECKLYLVDPMDQIFSIILRNFRNCPSSRGPSGFSRCMSSHQWVHVFEKFMCYSMSYSVSHLRSRAHAANWLWYYNVSNYDTFFVTVLLFTGQEFPMTASSFLKSIDASVKIPRIADIKYGILVDN</sequence>
<dbReference type="AlphaFoldDB" id="A7EWB3"/>
<reference evidence="2" key="1">
    <citation type="journal article" date="2011" name="PLoS Genet.">
        <title>Genomic analysis of the necrotrophic fungal pathogens Sclerotinia sclerotiorum and Botrytis cinerea.</title>
        <authorList>
            <person name="Amselem J."/>
            <person name="Cuomo C.A."/>
            <person name="van Kan J.A."/>
            <person name="Viaud M."/>
            <person name="Benito E.P."/>
            <person name="Couloux A."/>
            <person name="Coutinho P.M."/>
            <person name="de Vries R.P."/>
            <person name="Dyer P.S."/>
            <person name="Fillinger S."/>
            <person name="Fournier E."/>
            <person name="Gout L."/>
            <person name="Hahn M."/>
            <person name="Kohn L."/>
            <person name="Lapalu N."/>
            <person name="Plummer K.M."/>
            <person name="Pradier J.M."/>
            <person name="Quevillon E."/>
            <person name="Sharon A."/>
            <person name="Simon A."/>
            <person name="ten Have A."/>
            <person name="Tudzynski B."/>
            <person name="Tudzynski P."/>
            <person name="Wincker P."/>
            <person name="Andrew M."/>
            <person name="Anthouard V."/>
            <person name="Beever R.E."/>
            <person name="Beffa R."/>
            <person name="Benoit I."/>
            <person name="Bouzid O."/>
            <person name="Brault B."/>
            <person name="Chen Z."/>
            <person name="Choquer M."/>
            <person name="Collemare J."/>
            <person name="Cotton P."/>
            <person name="Danchin E.G."/>
            <person name="Da Silva C."/>
            <person name="Gautier A."/>
            <person name="Giraud C."/>
            <person name="Giraud T."/>
            <person name="Gonzalez C."/>
            <person name="Grossetete S."/>
            <person name="Guldener U."/>
            <person name="Henrissat B."/>
            <person name="Howlett B.J."/>
            <person name="Kodira C."/>
            <person name="Kretschmer M."/>
            <person name="Lappartient A."/>
            <person name="Leroch M."/>
            <person name="Levis C."/>
            <person name="Mauceli E."/>
            <person name="Neuveglise C."/>
            <person name="Oeser B."/>
            <person name="Pearson M."/>
            <person name="Poulain J."/>
            <person name="Poussereau N."/>
            <person name="Quesneville H."/>
            <person name="Rascle C."/>
            <person name="Schumacher J."/>
            <person name="Segurens B."/>
            <person name="Sexton A."/>
            <person name="Silva E."/>
            <person name="Sirven C."/>
            <person name="Soanes D.M."/>
            <person name="Talbot N.J."/>
            <person name="Templeton M."/>
            <person name="Yandava C."/>
            <person name="Yarden O."/>
            <person name="Zeng Q."/>
            <person name="Rollins J.A."/>
            <person name="Lebrun M.H."/>
            <person name="Dickman M."/>
        </authorList>
    </citation>
    <scope>NUCLEOTIDE SEQUENCE [LARGE SCALE GENOMIC DNA]</scope>
    <source>
        <strain evidence="2">ATCC 18683 / 1980 / Ss-1</strain>
    </source>
</reference>
<dbReference type="GeneID" id="5485407"/>
<evidence type="ECO:0000313" key="2">
    <source>
        <dbReference type="Proteomes" id="UP000001312"/>
    </source>
</evidence>
<evidence type="ECO:0000313" key="1">
    <source>
        <dbReference type="EMBL" id="EDN93755.1"/>
    </source>
</evidence>
<keyword evidence="2" id="KW-1185">Reference proteome</keyword>
<proteinExistence type="predicted"/>
<protein>
    <recommendedName>
        <fullName evidence="3">BTB domain-containing protein</fullName>
    </recommendedName>
</protein>
<dbReference type="RefSeq" id="XP_001588989.1">
    <property type="nucleotide sequence ID" value="XM_001588939.1"/>
</dbReference>
<dbReference type="InParanoid" id="A7EWB3"/>
<gene>
    <name evidence="1" type="ORF">SS1G_09622</name>
</gene>
<dbReference type="STRING" id="665079.A7EWB3"/>
<evidence type="ECO:0008006" key="3">
    <source>
        <dbReference type="Google" id="ProtNLM"/>
    </source>
</evidence>